<gene>
    <name evidence="1" type="primary">Necator_chrII.g7613</name>
    <name evidence="1" type="ORF">RB195_019819</name>
</gene>
<evidence type="ECO:0000313" key="1">
    <source>
        <dbReference type="EMBL" id="KAK6737347.1"/>
    </source>
</evidence>
<accession>A0ABR1CFX1</accession>
<reference evidence="1 2" key="1">
    <citation type="submission" date="2023-08" db="EMBL/GenBank/DDBJ databases">
        <title>A Necator americanus chromosomal reference genome.</title>
        <authorList>
            <person name="Ilik V."/>
            <person name="Petrzelkova K.J."/>
            <person name="Pardy F."/>
            <person name="Fuh T."/>
            <person name="Niatou-Singa F.S."/>
            <person name="Gouil Q."/>
            <person name="Baker L."/>
            <person name="Ritchie M.E."/>
            <person name="Jex A.R."/>
            <person name="Gazzola D."/>
            <person name="Li H."/>
            <person name="Toshio Fujiwara R."/>
            <person name="Zhan B."/>
            <person name="Aroian R.V."/>
            <person name="Pafco B."/>
            <person name="Schwarz E.M."/>
        </authorList>
    </citation>
    <scope>NUCLEOTIDE SEQUENCE [LARGE SCALE GENOMIC DNA]</scope>
    <source>
        <strain evidence="1 2">Aroian</strain>
        <tissue evidence="1">Whole animal</tissue>
    </source>
</reference>
<organism evidence="1 2">
    <name type="scientific">Necator americanus</name>
    <name type="common">Human hookworm</name>
    <dbReference type="NCBI Taxonomy" id="51031"/>
    <lineage>
        <taxon>Eukaryota</taxon>
        <taxon>Metazoa</taxon>
        <taxon>Ecdysozoa</taxon>
        <taxon>Nematoda</taxon>
        <taxon>Chromadorea</taxon>
        <taxon>Rhabditida</taxon>
        <taxon>Rhabditina</taxon>
        <taxon>Rhabditomorpha</taxon>
        <taxon>Strongyloidea</taxon>
        <taxon>Ancylostomatidae</taxon>
        <taxon>Bunostominae</taxon>
        <taxon>Necator</taxon>
    </lineage>
</organism>
<evidence type="ECO:0000313" key="2">
    <source>
        <dbReference type="Proteomes" id="UP001303046"/>
    </source>
</evidence>
<dbReference type="Proteomes" id="UP001303046">
    <property type="component" value="Unassembled WGS sequence"/>
</dbReference>
<sequence>MLCNESILGADFRHTTYQDRLAGNSEAGRSGQKMKVIVVVEADGGSVQFGDPGHHSTTHCHLCNTAGCRDPVTVNQTDSRPKLLSTKRTGGSESTLRIEILECLKVPQAAVNSASYGDSRTISTSKNPLHEGIAAERSAKVFDINSEL</sequence>
<protein>
    <submittedName>
        <fullName evidence="1">Uncharacterized protein</fullName>
    </submittedName>
</protein>
<comment type="caution">
    <text evidence="1">The sequence shown here is derived from an EMBL/GenBank/DDBJ whole genome shotgun (WGS) entry which is preliminary data.</text>
</comment>
<name>A0ABR1CFX1_NECAM</name>
<proteinExistence type="predicted"/>
<dbReference type="EMBL" id="JAVFWL010000002">
    <property type="protein sequence ID" value="KAK6737347.1"/>
    <property type="molecule type" value="Genomic_DNA"/>
</dbReference>
<keyword evidence="2" id="KW-1185">Reference proteome</keyword>